<evidence type="ECO:0000256" key="1">
    <source>
        <dbReference type="SAM" id="MobiDB-lite"/>
    </source>
</evidence>
<dbReference type="Proteomes" id="UP001515480">
    <property type="component" value="Unassembled WGS sequence"/>
</dbReference>
<accession>A0AB34JKE2</accession>
<dbReference type="AlphaFoldDB" id="A0AB34JKE2"/>
<feature type="region of interest" description="Disordered" evidence="1">
    <location>
        <begin position="46"/>
        <end position="74"/>
    </location>
</feature>
<organism evidence="2 3">
    <name type="scientific">Prymnesium parvum</name>
    <name type="common">Toxic golden alga</name>
    <dbReference type="NCBI Taxonomy" id="97485"/>
    <lineage>
        <taxon>Eukaryota</taxon>
        <taxon>Haptista</taxon>
        <taxon>Haptophyta</taxon>
        <taxon>Prymnesiophyceae</taxon>
        <taxon>Prymnesiales</taxon>
        <taxon>Prymnesiaceae</taxon>
        <taxon>Prymnesium</taxon>
    </lineage>
</organism>
<evidence type="ECO:0008006" key="4">
    <source>
        <dbReference type="Google" id="ProtNLM"/>
    </source>
</evidence>
<evidence type="ECO:0000313" key="2">
    <source>
        <dbReference type="EMBL" id="KAL1521876.1"/>
    </source>
</evidence>
<keyword evidence="3" id="KW-1185">Reference proteome</keyword>
<reference evidence="2 3" key="1">
    <citation type="journal article" date="2024" name="Science">
        <title>Giant polyketide synthase enzymes in the biosynthesis of giant marine polyether toxins.</title>
        <authorList>
            <person name="Fallon T.R."/>
            <person name="Shende V.V."/>
            <person name="Wierzbicki I.H."/>
            <person name="Pendleton A.L."/>
            <person name="Watervoot N.F."/>
            <person name="Auber R.P."/>
            <person name="Gonzalez D.J."/>
            <person name="Wisecaver J.H."/>
            <person name="Moore B.S."/>
        </authorList>
    </citation>
    <scope>NUCLEOTIDE SEQUENCE [LARGE SCALE GENOMIC DNA]</scope>
    <source>
        <strain evidence="2 3">12B1</strain>
    </source>
</reference>
<dbReference type="EMBL" id="JBGBPQ010000007">
    <property type="protein sequence ID" value="KAL1521876.1"/>
    <property type="molecule type" value="Genomic_DNA"/>
</dbReference>
<proteinExistence type="predicted"/>
<name>A0AB34JKE2_PRYPA</name>
<comment type="caution">
    <text evidence="2">The sequence shown here is derived from an EMBL/GenBank/DDBJ whole genome shotgun (WGS) entry which is preliminary data.</text>
</comment>
<evidence type="ECO:0000313" key="3">
    <source>
        <dbReference type="Proteomes" id="UP001515480"/>
    </source>
</evidence>
<gene>
    <name evidence="2" type="ORF">AB1Y20_021527</name>
</gene>
<sequence>MEHRAWSFSHVCAPTAVDVTASVDQKARDDAHEVDAAMLEAAGEAIEEEEAEHEEAEHEKASKGAALDEVDEPKVRATSHSTFAAMRALPRAAYDAHKLTTYQANVQAAIESGQFS</sequence>
<protein>
    <recommendedName>
        <fullName evidence="4">Ribosome biogenesis protein NOP53</fullName>
    </recommendedName>
</protein>